<organism evidence="2 3">
    <name type="scientific">Cajanus cajan</name>
    <name type="common">Pigeon pea</name>
    <name type="synonym">Cajanus indicus</name>
    <dbReference type="NCBI Taxonomy" id="3821"/>
    <lineage>
        <taxon>Eukaryota</taxon>
        <taxon>Viridiplantae</taxon>
        <taxon>Streptophyta</taxon>
        <taxon>Embryophyta</taxon>
        <taxon>Tracheophyta</taxon>
        <taxon>Spermatophyta</taxon>
        <taxon>Magnoliopsida</taxon>
        <taxon>eudicotyledons</taxon>
        <taxon>Gunneridae</taxon>
        <taxon>Pentapetalae</taxon>
        <taxon>rosids</taxon>
        <taxon>fabids</taxon>
        <taxon>Fabales</taxon>
        <taxon>Fabaceae</taxon>
        <taxon>Papilionoideae</taxon>
        <taxon>50 kb inversion clade</taxon>
        <taxon>NPAAA clade</taxon>
        <taxon>indigoferoid/millettioid clade</taxon>
        <taxon>Phaseoleae</taxon>
        <taxon>Cajanus</taxon>
    </lineage>
</organism>
<dbReference type="Proteomes" id="UP000075243">
    <property type="component" value="Unassembled WGS sequence"/>
</dbReference>
<keyword evidence="3" id="KW-1185">Reference proteome</keyword>
<dbReference type="AlphaFoldDB" id="A0A151R196"/>
<dbReference type="GO" id="GO:0016740">
    <property type="term" value="F:transferase activity"/>
    <property type="evidence" value="ECO:0007669"/>
    <property type="project" value="UniProtKB-KW"/>
</dbReference>
<feature type="compositionally biased region" description="Low complexity" evidence="1">
    <location>
        <begin position="55"/>
        <end position="74"/>
    </location>
</feature>
<evidence type="ECO:0000313" key="3">
    <source>
        <dbReference type="Proteomes" id="UP000075243"/>
    </source>
</evidence>
<reference evidence="2" key="1">
    <citation type="journal article" date="2012" name="Nat. Biotechnol.">
        <title>Draft genome sequence of pigeonpea (Cajanus cajan), an orphan legume crop of resource-poor farmers.</title>
        <authorList>
            <person name="Varshney R.K."/>
            <person name="Chen W."/>
            <person name="Li Y."/>
            <person name="Bharti A.K."/>
            <person name="Saxena R.K."/>
            <person name="Schlueter J.A."/>
            <person name="Donoghue M.T."/>
            <person name="Azam S."/>
            <person name="Fan G."/>
            <person name="Whaley A.M."/>
            <person name="Farmer A.D."/>
            <person name="Sheridan J."/>
            <person name="Iwata A."/>
            <person name="Tuteja R."/>
            <person name="Penmetsa R.V."/>
            <person name="Wu W."/>
            <person name="Upadhyaya H.D."/>
            <person name="Yang S.P."/>
            <person name="Shah T."/>
            <person name="Saxena K.B."/>
            <person name="Michael T."/>
            <person name="McCombie W.R."/>
            <person name="Yang B."/>
            <person name="Zhang G."/>
            <person name="Yang H."/>
            <person name="Wang J."/>
            <person name="Spillane C."/>
            <person name="Cook D.R."/>
            <person name="May G.D."/>
            <person name="Xu X."/>
            <person name="Jackson S.A."/>
        </authorList>
    </citation>
    <scope>NUCLEOTIDE SEQUENCE [LARGE SCALE GENOMIC DNA]</scope>
</reference>
<evidence type="ECO:0000313" key="2">
    <source>
        <dbReference type="EMBL" id="KYP36225.1"/>
    </source>
</evidence>
<dbReference type="EMBL" id="KQ484248">
    <property type="protein sequence ID" value="KYP36225.1"/>
    <property type="molecule type" value="Genomic_DNA"/>
</dbReference>
<gene>
    <name evidence="2" type="ORF">KK1_042680</name>
</gene>
<dbReference type="STRING" id="3821.A0A151R196"/>
<feature type="region of interest" description="Disordered" evidence="1">
    <location>
        <begin position="53"/>
        <end position="74"/>
    </location>
</feature>
<proteinExistence type="predicted"/>
<name>A0A151R196_CAJCA</name>
<evidence type="ECO:0000256" key="1">
    <source>
        <dbReference type="SAM" id="MobiDB-lite"/>
    </source>
</evidence>
<dbReference type="Gramene" id="C.cajan_39757.t">
    <property type="protein sequence ID" value="C.cajan_39757.t"/>
    <property type="gene ID" value="C.cajan_39757"/>
</dbReference>
<accession>A0A151R196</accession>
<keyword evidence="2" id="KW-0808">Transferase</keyword>
<sequence>MYYNKFSWNNNINSCNNSYLHSQICIDSFILSDNDKYNDSYFYSYIFGKDRNYSESENSSSRTKTRTNDTNDNNSTIVKKYKHLWIEYKNCYGLNYKKNLKSKINICEYC</sequence>
<protein>
    <submittedName>
        <fullName evidence="2">Acetyl-coenzyme A carboxylase carboxyl transferase subunit beta</fullName>
    </submittedName>
</protein>